<name>A0A6J7KFX2_9ZZZZ</name>
<gene>
    <name evidence="2" type="ORF">UFOPK3733_02109</name>
</gene>
<dbReference type="AlphaFoldDB" id="A0A6J7KFX2"/>
<accession>A0A6J7KFX2</accession>
<sequence>MQYLLAACRAIGPTEPGSGTTTTRNGPGSRPGQNLLSINDQAGVENVLDVLRGGIDACLLGRGKSHVNELTPDDVTAPDGFFRTLGA</sequence>
<dbReference type="EMBL" id="CAFBNC010000158">
    <property type="protein sequence ID" value="CAB4955090.1"/>
    <property type="molecule type" value="Genomic_DNA"/>
</dbReference>
<organism evidence="2">
    <name type="scientific">freshwater metagenome</name>
    <dbReference type="NCBI Taxonomy" id="449393"/>
    <lineage>
        <taxon>unclassified sequences</taxon>
        <taxon>metagenomes</taxon>
        <taxon>ecological metagenomes</taxon>
    </lineage>
</organism>
<protein>
    <submittedName>
        <fullName evidence="2">Unannotated protein</fullName>
    </submittedName>
</protein>
<proteinExistence type="predicted"/>
<feature type="compositionally biased region" description="Low complexity" evidence="1">
    <location>
        <begin position="12"/>
        <end position="23"/>
    </location>
</feature>
<reference evidence="2" key="1">
    <citation type="submission" date="2020-05" db="EMBL/GenBank/DDBJ databases">
        <authorList>
            <person name="Chiriac C."/>
            <person name="Salcher M."/>
            <person name="Ghai R."/>
            <person name="Kavagutti S V."/>
        </authorList>
    </citation>
    <scope>NUCLEOTIDE SEQUENCE</scope>
</reference>
<feature type="region of interest" description="Disordered" evidence="1">
    <location>
        <begin position="12"/>
        <end position="36"/>
    </location>
</feature>
<evidence type="ECO:0000256" key="1">
    <source>
        <dbReference type="SAM" id="MobiDB-lite"/>
    </source>
</evidence>
<evidence type="ECO:0000313" key="2">
    <source>
        <dbReference type="EMBL" id="CAB4955090.1"/>
    </source>
</evidence>